<dbReference type="Proteomes" id="UP001470809">
    <property type="component" value="Chromosome"/>
</dbReference>
<dbReference type="CDD" id="cd00565">
    <property type="entry name" value="Ubl_ThiS"/>
    <property type="match status" value="1"/>
</dbReference>
<dbReference type="RefSeq" id="WP_342075731.1">
    <property type="nucleotide sequence ID" value="NZ_CP151767.2"/>
</dbReference>
<dbReference type="PANTHER" id="PTHR34472">
    <property type="entry name" value="SULFUR CARRIER PROTEIN THIS"/>
    <property type="match status" value="1"/>
</dbReference>
<evidence type="ECO:0000313" key="1">
    <source>
        <dbReference type="EMBL" id="WZU66406.1"/>
    </source>
</evidence>
<dbReference type="Gene3D" id="3.10.20.30">
    <property type="match status" value="1"/>
</dbReference>
<dbReference type="EMBL" id="CP151767">
    <property type="protein sequence ID" value="WZU66406.1"/>
    <property type="molecule type" value="Genomic_DNA"/>
</dbReference>
<dbReference type="InterPro" id="IPR003749">
    <property type="entry name" value="ThiS/MoaD-like"/>
</dbReference>
<dbReference type="NCBIfam" id="TIGR01683">
    <property type="entry name" value="thiS"/>
    <property type="match status" value="1"/>
</dbReference>
<accession>A0AAN0NHN6</accession>
<proteinExistence type="predicted"/>
<dbReference type="InterPro" id="IPR012675">
    <property type="entry name" value="Beta-grasp_dom_sf"/>
</dbReference>
<dbReference type="KEGG" id="yrh:AABB31_15270"/>
<reference evidence="1" key="1">
    <citation type="submission" date="2024-08" db="EMBL/GenBank/DDBJ databases">
        <title>Phylogenomic analyses of a clade within the roseobacter group suggest taxonomic reassignments of species of the genera Aestuariivita, Citreicella, Loktanella, Nautella, Pelagibaca, Ruegeria, Thalassobius, Thiobacimonas and Tropicibacter, and the proposal o.</title>
        <authorList>
            <person name="Jeon C.O."/>
        </authorList>
    </citation>
    <scope>NUCLEOTIDE SEQUENCE</scope>
    <source>
        <strain evidence="1">SS1-5</strain>
    </source>
</reference>
<sequence>MKIVLNGGSRDVAATTLADLLDECGFSGRVATALNENFVPAASRADAALSDGDRIEVVAPMQGG</sequence>
<keyword evidence="2" id="KW-1185">Reference proteome</keyword>
<protein>
    <submittedName>
        <fullName evidence="1">Sulfur carrier protein ThiS</fullName>
    </submittedName>
</protein>
<evidence type="ECO:0000313" key="2">
    <source>
        <dbReference type="Proteomes" id="UP001470809"/>
    </source>
</evidence>
<name>A0AAN0NHN6_9RHOB</name>
<dbReference type="InterPro" id="IPR010035">
    <property type="entry name" value="Thi_S"/>
</dbReference>
<gene>
    <name evidence="1" type="primary">thiS</name>
    <name evidence="1" type="ORF">AABB31_15270</name>
</gene>
<dbReference type="Pfam" id="PF02597">
    <property type="entry name" value="ThiS"/>
    <property type="match status" value="1"/>
</dbReference>
<dbReference type="InterPro" id="IPR016155">
    <property type="entry name" value="Mopterin_synth/thiamin_S_b"/>
</dbReference>
<dbReference type="SUPFAM" id="SSF54285">
    <property type="entry name" value="MoaD/ThiS"/>
    <property type="match status" value="1"/>
</dbReference>
<dbReference type="AlphaFoldDB" id="A0AAN0NHN6"/>
<organism evidence="1 2">
    <name type="scientific">Yoonia rhodophyticola</name>
    <dbReference type="NCBI Taxonomy" id="3137370"/>
    <lineage>
        <taxon>Bacteria</taxon>
        <taxon>Pseudomonadati</taxon>
        <taxon>Pseudomonadota</taxon>
        <taxon>Alphaproteobacteria</taxon>
        <taxon>Rhodobacterales</taxon>
        <taxon>Paracoccaceae</taxon>
        <taxon>Yoonia</taxon>
    </lineage>
</organism>
<dbReference type="PANTHER" id="PTHR34472:SF1">
    <property type="entry name" value="SULFUR CARRIER PROTEIN THIS"/>
    <property type="match status" value="1"/>
</dbReference>